<evidence type="ECO:0000313" key="1">
    <source>
        <dbReference type="EMBL" id="MCZ0810427.1"/>
    </source>
</evidence>
<comment type="caution">
    <text evidence="1">The sequence shown here is derived from an EMBL/GenBank/DDBJ whole genome shotgun (WGS) entry which is preliminary data.</text>
</comment>
<gene>
    <name evidence="1" type="ORF">O0554_26710</name>
</gene>
<name>A0AAP3DLR7_BRELA</name>
<organism evidence="1 2">
    <name type="scientific">Brevibacillus laterosporus</name>
    <name type="common">Bacillus laterosporus</name>
    <dbReference type="NCBI Taxonomy" id="1465"/>
    <lineage>
        <taxon>Bacteria</taxon>
        <taxon>Bacillati</taxon>
        <taxon>Bacillota</taxon>
        <taxon>Bacilli</taxon>
        <taxon>Bacillales</taxon>
        <taxon>Paenibacillaceae</taxon>
        <taxon>Brevibacillus</taxon>
    </lineage>
</organism>
<reference evidence="1" key="1">
    <citation type="submission" date="2022-09" db="EMBL/GenBank/DDBJ databases">
        <title>Genome analysis and characterization of larvicidal activity of Brevibacillus strains.</title>
        <authorList>
            <person name="Patrusheva E.V."/>
            <person name="Izotova A.O."/>
            <person name="Toshchakov S.V."/>
            <person name="Sineoky S.P."/>
        </authorList>
    </citation>
    <scope>NUCLEOTIDE SEQUENCE</scope>
    <source>
        <strain evidence="1">VKPM_B-13247</strain>
    </source>
</reference>
<accession>A0AAP3DLR7</accession>
<evidence type="ECO:0000313" key="2">
    <source>
        <dbReference type="Proteomes" id="UP001077662"/>
    </source>
</evidence>
<dbReference type="Proteomes" id="UP001077662">
    <property type="component" value="Unassembled WGS sequence"/>
</dbReference>
<dbReference type="EMBL" id="JAPTNE010000080">
    <property type="protein sequence ID" value="MCZ0810427.1"/>
    <property type="molecule type" value="Genomic_DNA"/>
</dbReference>
<dbReference type="RefSeq" id="WP_258435074.1">
    <property type="nucleotide sequence ID" value="NZ_JANSGW010000080.1"/>
</dbReference>
<proteinExistence type="predicted"/>
<dbReference type="AlphaFoldDB" id="A0AAP3DLR7"/>
<sequence length="122" mass="13698">MNEDVLALVKLRMGLVKDNLDLLIKPYIHEIEKRILHYCHISEVPEALQFVWASMVIDALRIEQATVSEVAAATATNESIKIGDTSSSPGKSEGVTSTSKNVIESVVLNYRVDLNRYRKLVW</sequence>
<protein>
    <submittedName>
        <fullName evidence="1">DNA-packaging protein</fullName>
    </submittedName>
</protein>